<comment type="similarity">
    <text evidence="2 6">Belongs to the peroxisomal membrane protein PXMP2/4 family.</text>
</comment>
<dbReference type="AlphaFoldDB" id="A0AAW2ID30"/>
<evidence type="ECO:0008006" key="8">
    <source>
        <dbReference type="Google" id="ProtNLM"/>
    </source>
</evidence>
<evidence type="ECO:0000256" key="5">
    <source>
        <dbReference type="ARBA" id="ARBA00023136"/>
    </source>
</evidence>
<keyword evidence="4 6" id="KW-1133">Transmembrane helix</keyword>
<feature type="transmembrane region" description="Helical" evidence="6">
    <location>
        <begin position="134"/>
        <end position="155"/>
    </location>
</feature>
<organism evidence="7">
    <name type="scientific">Menopon gallinae</name>
    <name type="common">poultry shaft louse</name>
    <dbReference type="NCBI Taxonomy" id="328185"/>
    <lineage>
        <taxon>Eukaryota</taxon>
        <taxon>Metazoa</taxon>
        <taxon>Ecdysozoa</taxon>
        <taxon>Arthropoda</taxon>
        <taxon>Hexapoda</taxon>
        <taxon>Insecta</taxon>
        <taxon>Pterygota</taxon>
        <taxon>Neoptera</taxon>
        <taxon>Paraneoptera</taxon>
        <taxon>Psocodea</taxon>
        <taxon>Troctomorpha</taxon>
        <taxon>Phthiraptera</taxon>
        <taxon>Amblycera</taxon>
        <taxon>Menoponidae</taxon>
        <taxon>Menopon</taxon>
    </lineage>
</organism>
<feature type="transmembrane region" description="Helical" evidence="6">
    <location>
        <begin position="176"/>
        <end position="196"/>
    </location>
</feature>
<comment type="caution">
    <text evidence="7">The sequence shown here is derived from an EMBL/GenBank/DDBJ whole genome shotgun (WGS) entry which is preliminary data.</text>
</comment>
<name>A0AAW2ID30_9NEOP</name>
<feature type="transmembrane region" description="Helical" evidence="6">
    <location>
        <begin position="202"/>
        <end position="221"/>
    </location>
</feature>
<dbReference type="PANTHER" id="PTHR11266">
    <property type="entry name" value="PEROXISOMAL MEMBRANE PROTEIN 2, PXMP2 MPV17"/>
    <property type="match status" value="1"/>
</dbReference>
<dbReference type="GO" id="GO:0005739">
    <property type="term" value="C:mitochondrion"/>
    <property type="evidence" value="ECO:0007669"/>
    <property type="project" value="TreeGrafter"/>
</dbReference>
<gene>
    <name evidence="7" type="ORF">PYX00_001309</name>
</gene>
<evidence type="ECO:0000256" key="2">
    <source>
        <dbReference type="ARBA" id="ARBA00006824"/>
    </source>
</evidence>
<dbReference type="GO" id="GO:0061668">
    <property type="term" value="P:mitochondrial ribosome assembly"/>
    <property type="evidence" value="ECO:0007669"/>
    <property type="project" value="TreeGrafter"/>
</dbReference>
<reference evidence="7" key="1">
    <citation type="journal article" date="2024" name="Gigascience">
        <title>Chromosome-level genome of the poultry shaft louse Menopon gallinae provides insight into the host-switching and adaptive evolution of parasitic lice.</title>
        <authorList>
            <person name="Xu Y."/>
            <person name="Ma L."/>
            <person name="Liu S."/>
            <person name="Liang Y."/>
            <person name="Liu Q."/>
            <person name="He Z."/>
            <person name="Tian L."/>
            <person name="Duan Y."/>
            <person name="Cai W."/>
            <person name="Li H."/>
            <person name="Song F."/>
        </authorList>
    </citation>
    <scope>NUCLEOTIDE SEQUENCE</scope>
    <source>
        <strain evidence="7">Cailab_2023a</strain>
    </source>
</reference>
<proteinExistence type="inferred from homology"/>
<evidence type="ECO:0000313" key="7">
    <source>
        <dbReference type="EMBL" id="KAL0279831.1"/>
    </source>
</evidence>
<keyword evidence="5 6" id="KW-0472">Membrane</keyword>
<accession>A0AAW2ID30</accession>
<evidence type="ECO:0000256" key="1">
    <source>
        <dbReference type="ARBA" id="ARBA00004141"/>
    </source>
</evidence>
<evidence type="ECO:0000256" key="3">
    <source>
        <dbReference type="ARBA" id="ARBA00022692"/>
    </source>
</evidence>
<dbReference type="EMBL" id="JARGDH010000001">
    <property type="protein sequence ID" value="KAL0279831.1"/>
    <property type="molecule type" value="Genomic_DNA"/>
</dbReference>
<comment type="subcellular location">
    <subcellularLocation>
        <location evidence="1">Membrane</location>
        <topology evidence="1">Multi-pass membrane protein</topology>
    </subcellularLocation>
</comment>
<evidence type="ECO:0000256" key="6">
    <source>
        <dbReference type="RuleBase" id="RU363053"/>
    </source>
</evidence>
<protein>
    <recommendedName>
        <fullName evidence="8">Mpv17-like protein 2</fullName>
    </recommendedName>
</protein>
<dbReference type="InterPro" id="IPR007248">
    <property type="entry name" value="Mpv17_PMP22"/>
</dbReference>
<dbReference type="PANTHER" id="PTHR11266:SF8">
    <property type="entry name" value="MPV17-LIKE PROTEIN 2"/>
    <property type="match status" value="1"/>
</dbReference>
<evidence type="ECO:0000256" key="4">
    <source>
        <dbReference type="ARBA" id="ARBA00022989"/>
    </source>
</evidence>
<sequence>MLNFLSGLKKRTTEWRSQLYLSRICLPFNYLLWRGTSNNASKKPSEKGYLLHGLRQLFGKYLYITNTVTSAAIMGFSDILQQHAENVHGGRQKYVFDWKRTLNMMEVGAVQGILSHVFYLILDKQLPGTQLSTIAKKIAVDQIIFSPICITIFFLGMQFLESRSWESSVQELKEKFLFVYVVDCIVWIPSQFANFYYLPPRFRVLCLSAVSVVYNMFLSFIKHNNV</sequence>
<dbReference type="GO" id="GO:0016020">
    <property type="term" value="C:membrane"/>
    <property type="evidence" value="ECO:0007669"/>
    <property type="project" value="UniProtKB-SubCell"/>
</dbReference>
<dbReference type="Pfam" id="PF04117">
    <property type="entry name" value="Mpv17_PMP22"/>
    <property type="match status" value="1"/>
</dbReference>
<keyword evidence="3 6" id="KW-0812">Transmembrane</keyword>